<sequence length="217" mass="21179">MVLPAAVLAGAAAGGGYGVVKTPQYAATSYVVVVPGEKTDPAAALGFAQAYGRVATDLAVSGDAQLWAGVSAGTLRSSVQAATSPDAPMISITARSSKPAKAVAMADGVARSLVLDSAHAAADTGVKVVEFARATKPVSPVSPSARLAALVGACAGGLLGGLGLLVRPRRKARDTVRGGPSATAPASVPAPASSPSPTTTPAPAPALALQQPEPEKV</sequence>
<keyword evidence="4" id="KW-1185">Reference proteome</keyword>
<dbReference type="AlphaFoldDB" id="A0A160P2I1"/>
<name>A0A160P2I1_STRLU</name>
<evidence type="ECO:0000313" key="3">
    <source>
        <dbReference type="EMBL" id="BAU85709.1"/>
    </source>
</evidence>
<keyword evidence="2" id="KW-0812">Transmembrane</keyword>
<feature type="region of interest" description="Disordered" evidence="1">
    <location>
        <begin position="171"/>
        <end position="217"/>
    </location>
</feature>
<feature type="transmembrane region" description="Helical" evidence="2">
    <location>
        <begin position="147"/>
        <end position="166"/>
    </location>
</feature>
<evidence type="ECO:0008006" key="5">
    <source>
        <dbReference type="Google" id="ProtNLM"/>
    </source>
</evidence>
<accession>A0A160P2I1</accession>
<reference evidence="3 4" key="1">
    <citation type="journal article" date="2016" name="Genome Announc.">
        <title>Complete Genome Sequence of Thiostrepton-Producing Streptomyces laurentii ATCC 31255.</title>
        <authorList>
            <person name="Doi K."/>
            <person name="Fujino Y."/>
            <person name="Nagayoshi Y."/>
            <person name="Ohshima T."/>
            <person name="Ogata S."/>
        </authorList>
    </citation>
    <scope>NUCLEOTIDE SEQUENCE [LARGE SCALE GENOMIC DNA]</scope>
    <source>
        <strain evidence="3 4">ATCC 31255</strain>
    </source>
</reference>
<dbReference type="RefSeq" id="WP_359880677.1">
    <property type="nucleotide sequence ID" value="NZ_JBEYHT010000041.1"/>
</dbReference>
<evidence type="ECO:0000256" key="1">
    <source>
        <dbReference type="SAM" id="MobiDB-lite"/>
    </source>
</evidence>
<proteinExistence type="predicted"/>
<dbReference type="KEGG" id="slau:SLA_4825"/>
<keyword evidence="2" id="KW-0472">Membrane</keyword>
<dbReference type="Proteomes" id="UP000217676">
    <property type="component" value="Chromosome"/>
</dbReference>
<protein>
    <recommendedName>
        <fullName evidence="5">Lipopolysaccharide biosynthesis protein</fullName>
    </recommendedName>
</protein>
<evidence type="ECO:0000256" key="2">
    <source>
        <dbReference type="SAM" id="Phobius"/>
    </source>
</evidence>
<keyword evidence="2" id="KW-1133">Transmembrane helix</keyword>
<feature type="compositionally biased region" description="Low complexity" evidence="1">
    <location>
        <begin position="180"/>
        <end position="191"/>
    </location>
</feature>
<feature type="compositionally biased region" description="Pro residues" evidence="1">
    <location>
        <begin position="192"/>
        <end position="204"/>
    </location>
</feature>
<dbReference type="EMBL" id="AP017424">
    <property type="protein sequence ID" value="BAU85709.1"/>
    <property type="molecule type" value="Genomic_DNA"/>
</dbReference>
<gene>
    <name evidence="3" type="ORF">SLA_4825</name>
</gene>
<organism evidence="3 4">
    <name type="scientific">Streptomyces laurentii</name>
    <dbReference type="NCBI Taxonomy" id="39478"/>
    <lineage>
        <taxon>Bacteria</taxon>
        <taxon>Bacillati</taxon>
        <taxon>Actinomycetota</taxon>
        <taxon>Actinomycetes</taxon>
        <taxon>Kitasatosporales</taxon>
        <taxon>Streptomycetaceae</taxon>
        <taxon>Streptomyces</taxon>
    </lineage>
</organism>
<evidence type="ECO:0000313" key="4">
    <source>
        <dbReference type="Proteomes" id="UP000217676"/>
    </source>
</evidence>